<comment type="caution">
    <text evidence="2">The sequence shown here is derived from an EMBL/GenBank/DDBJ whole genome shotgun (WGS) entry which is preliminary data.</text>
</comment>
<evidence type="ECO:0000313" key="3">
    <source>
        <dbReference type="Proteomes" id="UP001054837"/>
    </source>
</evidence>
<keyword evidence="1" id="KW-1133">Transmembrane helix</keyword>
<dbReference type="Proteomes" id="UP001054837">
    <property type="component" value="Unassembled WGS sequence"/>
</dbReference>
<protein>
    <submittedName>
        <fullName evidence="2">Uncharacterized protein</fullName>
    </submittedName>
</protein>
<proteinExistence type="predicted"/>
<feature type="transmembrane region" description="Helical" evidence="1">
    <location>
        <begin position="89"/>
        <end position="108"/>
    </location>
</feature>
<reference evidence="2 3" key="1">
    <citation type="submission" date="2021-06" db="EMBL/GenBank/DDBJ databases">
        <title>Caerostris darwini draft genome.</title>
        <authorList>
            <person name="Kono N."/>
            <person name="Arakawa K."/>
        </authorList>
    </citation>
    <scope>NUCLEOTIDE SEQUENCE [LARGE SCALE GENOMIC DNA]</scope>
</reference>
<keyword evidence="1" id="KW-0472">Membrane</keyword>
<dbReference type="AlphaFoldDB" id="A0AAV4RWX9"/>
<sequence length="173" mass="19972">MPVVVLRVIPNSLDESSPVIGWKIRPSTSVSLVRTLPLIKPPPRGRQPFNHQFGSRNTHHFEALLEPSDSSFLMPLLNKYRRKSRTKGSPCLCCSCLMLLFICCWRFFLSSAALDLKLIHEEYIGSKIPCKWLDKREEKNECHLANARSRLESHSKLIRRVFSSDRLEDPSFH</sequence>
<organism evidence="2 3">
    <name type="scientific">Caerostris darwini</name>
    <dbReference type="NCBI Taxonomy" id="1538125"/>
    <lineage>
        <taxon>Eukaryota</taxon>
        <taxon>Metazoa</taxon>
        <taxon>Ecdysozoa</taxon>
        <taxon>Arthropoda</taxon>
        <taxon>Chelicerata</taxon>
        <taxon>Arachnida</taxon>
        <taxon>Araneae</taxon>
        <taxon>Araneomorphae</taxon>
        <taxon>Entelegynae</taxon>
        <taxon>Araneoidea</taxon>
        <taxon>Araneidae</taxon>
        <taxon>Caerostris</taxon>
    </lineage>
</organism>
<name>A0AAV4RWX9_9ARAC</name>
<keyword evidence="3" id="KW-1185">Reference proteome</keyword>
<keyword evidence="1" id="KW-0812">Transmembrane</keyword>
<gene>
    <name evidence="2" type="ORF">CDAR_120791</name>
</gene>
<evidence type="ECO:0000256" key="1">
    <source>
        <dbReference type="SAM" id="Phobius"/>
    </source>
</evidence>
<dbReference type="EMBL" id="BPLQ01006712">
    <property type="protein sequence ID" value="GIY24582.1"/>
    <property type="molecule type" value="Genomic_DNA"/>
</dbReference>
<accession>A0AAV4RWX9</accession>
<evidence type="ECO:0000313" key="2">
    <source>
        <dbReference type="EMBL" id="GIY24582.1"/>
    </source>
</evidence>